<dbReference type="EMBL" id="JABULH010000001">
    <property type="protein sequence ID" value="NTS64157.1"/>
    <property type="molecule type" value="Genomic_DNA"/>
</dbReference>
<dbReference type="RefSeq" id="WP_174192207.1">
    <property type="nucleotide sequence ID" value="NZ_JABULH010000001.1"/>
</dbReference>
<evidence type="ECO:0000313" key="1">
    <source>
        <dbReference type="EMBL" id="NTS64157.1"/>
    </source>
</evidence>
<reference evidence="1 2" key="1">
    <citation type="submission" date="2020-06" db="EMBL/GenBank/DDBJ databases">
        <title>Sphingomonas hominis sp. nov., a member of the Sphingomonas, isolated from the hair of a 22-year-old girl.</title>
        <authorList>
            <person name="Zhang D.-F."/>
            <person name="Cui X.-W."/>
        </authorList>
    </citation>
    <scope>NUCLEOTIDE SEQUENCE [LARGE SCALE GENOMIC DNA]</scope>
    <source>
        <strain evidence="1 2">HHU CXW</strain>
    </source>
</reference>
<proteinExistence type="predicted"/>
<name>A0ABX2JI88_9SPHN</name>
<dbReference type="Proteomes" id="UP000621447">
    <property type="component" value="Unassembled WGS sequence"/>
</dbReference>
<gene>
    <name evidence="1" type="ORF">HRV97_03145</name>
</gene>
<dbReference type="Gene3D" id="4.10.410.40">
    <property type="match status" value="1"/>
</dbReference>
<evidence type="ECO:0000313" key="2">
    <source>
        <dbReference type="Proteomes" id="UP000621447"/>
    </source>
</evidence>
<comment type="caution">
    <text evidence="1">The sequence shown here is derived from an EMBL/GenBank/DDBJ whole genome shotgun (WGS) entry which is preliminary data.</text>
</comment>
<keyword evidence="2" id="KW-1185">Reference proteome</keyword>
<organism evidence="1 2">
    <name type="scientific">Sphingomonas hominis</name>
    <dbReference type="NCBI Taxonomy" id="2741495"/>
    <lineage>
        <taxon>Bacteria</taxon>
        <taxon>Pseudomonadati</taxon>
        <taxon>Pseudomonadota</taxon>
        <taxon>Alphaproteobacteria</taxon>
        <taxon>Sphingomonadales</taxon>
        <taxon>Sphingomonadaceae</taxon>
        <taxon>Sphingomonas</taxon>
    </lineage>
</organism>
<sequence>MAEKNFGAAFLLGASAAANAPLTKIAEVLSVKAPSLSRGTIDTTTHDSAGGVMEFMGEGVADPGVLTVQIHRVPGSDSDAKLLAAVASGDSLLMAVNSNGRNGAGVATKMQTKGIGIVTGYEPDDQPVQGKQTATVTIKASGVWTQAALAA</sequence>
<evidence type="ECO:0008006" key="3">
    <source>
        <dbReference type="Google" id="ProtNLM"/>
    </source>
</evidence>
<accession>A0ABX2JI88</accession>
<protein>
    <recommendedName>
        <fullName evidence="3">Phage tail protein</fullName>
    </recommendedName>
</protein>